<evidence type="ECO:0000256" key="1">
    <source>
        <dbReference type="SAM" id="SignalP"/>
    </source>
</evidence>
<feature type="chain" id="PRO_5006443565" evidence="1">
    <location>
        <begin position="26"/>
        <end position="114"/>
    </location>
</feature>
<sequence>MTWWTIKPSLFASIAFGASVCVASAQDAKVSVEMVGVGSMSCAHWRSTEEHRLEGTVWIHGFWTGLNYVAAASGQTQPRISVSSIVAEVEKTCARKASQTLASAVWTTYLEAKR</sequence>
<dbReference type="AlphaFoldDB" id="A0A0R3M0I5"/>
<keyword evidence="1" id="KW-0732">Signal</keyword>
<comment type="caution">
    <text evidence="2">The sequence shown here is derived from an EMBL/GenBank/DDBJ whole genome shotgun (WGS) entry which is preliminary data.</text>
</comment>
<name>A0A0R3M0I5_9BRAD</name>
<proteinExistence type="predicted"/>
<organism evidence="2 3">
    <name type="scientific">Bradyrhizobium valentinum</name>
    <dbReference type="NCBI Taxonomy" id="1518501"/>
    <lineage>
        <taxon>Bacteria</taxon>
        <taxon>Pseudomonadati</taxon>
        <taxon>Pseudomonadota</taxon>
        <taxon>Alphaproteobacteria</taxon>
        <taxon>Hyphomicrobiales</taxon>
        <taxon>Nitrobacteraceae</taxon>
        <taxon>Bradyrhizobium</taxon>
    </lineage>
</organism>
<evidence type="ECO:0000313" key="3">
    <source>
        <dbReference type="Proteomes" id="UP000051913"/>
    </source>
</evidence>
<dbReference type="Proteomes" id="UP000051913">
    <property type="component" value="Unassembled WGS sequence"/>
</dbReference>
<evidence type="ECO:0000313" key="2">
    <source>
        <dbReference type="EMBL" id="KRR13609.1"/>
    </source>
</evidence>
<protein>
    <submittedName>
        <fullName evidence="2">Uncharacterized protein</fullName>
    </submittedName>
</protein>
<accession>A0A0R3M0I5</accession>
<feature type="signal peptide" evidence="1">
    <location>
        <begin position="1"/>
        <end position="25"/>
    </location>
</feature>
<reference evidence="2 3" key="1">
    <citation type="submission" date="2014-03" db="EMBL/GenBank/DDBJ databases">
        <title>Bradyrhizobium valentinum sp. nov., isolated from effective nodules of Lupinus mariae-josephae, a lupine endemic of basic-lime soils in Eastern Spain.</title>
        <authorList>
            <person name="Duran D."/>
            <person name="Rey L."/>
            <person name="Navarro A."/>
            <person name="Busquets A."/>
            <person name="Imperial J."/>
            <person name="Ruiz-Argueso T."/>
        </authorList>
    </citation>
    <scope>NUCLEOTIDE SEQUENCE [LARGE SCALE GENOMIC DNA]</scope>
    <source>
        <strain evidence="2 3">LmjM3</strain>
    </source>
</reference>
<dbReference type="EMBL" id="LLXX01000017">
    <property type="protein sequence ID" value="KRR13609.1"/>
    <property type="molecule type" value="Genomic_DNA"/>
</dbReference>
<gene>
    <name evidence="2" type="ORF">CP49_22385</name>
</gene>
<keyword evidence="3" id="KW-1185">Reference proteome</keyword>